<comment type="cofactor">
    <cofactor evidence="2">
        <name>Mn(2+)</name>
        <dbReference type="ChEBI" id="CHEBI:29035"/>
    </cofactor>
    <text evidence="2">The Mn(2+) ion enhances activity.</text>
</comment>
<dbReference type="GO" id="GO:0046872">
    <property type="term" value="F:metal ion binding"/>
    <property type="evidence" value="ECO:0007669"/>
    <property type="project" value="UniProtKB-KW"/>
</dbReference>
<name>A0A3M9WYV0_9HYPH</name>
<accession>A0A3M9WYV0</accession>
<sequence length="403" mass="43854">MHSPLTAERLGTVLVSDERDAMIELRQAMHREPELSNCEWKTQARIREILERHGLAGPVPFHDTGLYVDILGQANGVSRSIAVRGDIDALPIQETRDDVPFRSQTPGVMHACGHDIHASVALGTALALHRQRNRFSGRVRVFFHPAEEAEPVGGRSVLSQNLLDGFDHAIGIHINPNLPVGVFNALPGAVTKSADQFAITFIGEMAHGAMPHKGVDAIAIAAAFICEVQKVVSREFPARDATVITIGKIRGGEAANIICPEVTVEGTIRTRTRERREQINRRVSDLAHGLAQLHNGRARVDQIRGEPAVVNDPGLVARFQKIVVKAEGQAALSTDQQEEGSDDFGYYSETVPSIYFWFGSREPGNESFLHTPTFGASDKLLAPTTDAVVRLCLDLLADVPTTG</sequence>
<dbReference type="FunFam" id="3.30.70.360:FF:000001">
    <property type="entry name" value="N-acetyldiaminopimelate deacetylase"/>
    <property type="match status" value="1"/>
</dbReference>
<organism evidence="4 5">
    <name type="scientific">Mesorhizobium japonicum</name>
    <dbReference type="NCBI Taxonomy" id="2066070"/>
    <lineage>
        <taxon>Bacteria</taxon>
        <taxon>Pseudomonadati</taxon>
        <taxon>Pseudomonadota</taxon>
        <taxon>Alphaproteobacteria</taxon>
        <taxon>Hyphomicrobiales</taxon>
        <taxon>Phyllobacteriaceae</taxon>
        <taxon>Mesorhizobium</taxon>
    </lineage>
</organism>
<feature type="binding site" evidence="2">
    <location>
        <position position="370"/>
    </location>
    <ligand>
        <name>Mn(2+)</name>
        <dbReference type="ChEBI" id="CHEBI:29035"/>
        <label>2</label>
    </ligand>
</feature>
<dbReference type="SUPFAM" id="SSF55031">
    <property type="entry name" value="Bacterial exopeptidase dimerisation domain"/>
    <property type="match status" value="1"/>
</dbReference>
<dbReference type="InterPro" id="IPR002933">
    <property type="entry name" value="Peptidase_M20"/>
</dbReference>
<dbReference type="PANTHER" id="PTHR11014">
    <property type="entry name" value="PEPTIDASE M20 FAMILY MEMBER"/>
    <property type="match status" value="1"/>
</dbReference>
<dbReference type="Proteomes" id="UP000275436">
    <property type="component" value="Unassembled WGS sequence"/>
</dbReference>
<dbReference type="GO" id="GO:0019877">
    <property type="term" value="P:diaminopimelate biosynthetic process"/>
    <property type="evidence" value="ECO:0007669"/>
    <property type="project" value="UniProtKB-ARBA"/>
</dbReference>
<reference evidence="4 5" key="1">
    <citation type="journal article" date="2018" name="Mol. Plant Microbe Interact.">
        <title>Taxonomically Different Co-Microsymbionts of a Relict Legume, Oxytropis popoviana, Have Complementary Sets of Symbiotic Genes and Together Increase the Efficiency of Plant Nodulation.</title>
        <authorList>
            <person name="Safronova V."/>
            <person name="Belimov A."/>
            <person name="Sazanova A."/>
            <person name="Chirak E."/>
            <person name="Verkhozina A."/>
            <person name="Kuznetsova I."/>
            <person name="Andronov E."/>
            <person name="Puhalsky J."/>
            <person name="Tikhonovich I."/>
        </authorList>
    </citation>
    <scope>NUCLEOTIDE SEQUENCE [LARGE SCALE GENOMIC DNA]</scope>
    <source>
        <strain evidence="4 5">Opo-235</strain>
    </source>
</reference>
<dbReference type="CDD" id="cd03886">
    <property type="entry name" value="M20_Acy1"/>
    <property type="match status" value="1"/>
</dbReference>
<dbReference type="InterPro" id="IPR017439">
    <property type="entry name" value="Amidohydrolase"/>
</dbReference>
<dbReference type="GO" id="GO:0050118">
    <property type="term" value="F:N-acetyldiaminopimelate deacetylase activity"/>
    <property type="evidence" value="ECO:0007669"/>
    <property type="project" value="UniProtKB-ARBA"/>
</dbReference>
<feature type="binding site" evidence="2">
    <location>
        <position position="173"/>
    </location>
    <ligand>
        <name>Mn(2+)</name>
        <dbReference type="ChEBI" id="CHEBI:29035"/>
        <label>1</label>
    </ligand>
</feature>
<evidence type="ECO:0000313" key="5">
    <source>
        <dbReference type="Proteomes" id="UP000275436"/>
    </source>
</evidence>
<keyword evidence="2" id="KW-0479">Metal-binding</keyword>
<comment type="caution">
    <text evidence="4">The sequence shown here is derived from an EMBL/GenBank/DDBJ whole genome shotgun (WGS) entry which is preliminary data.</text>
</comment>
<dbReference type="InterPro" id="IPR036264">
    <property type="entry name" value="Bact_exopeptidase_dim_dom"/>
</dbReference>
<protein>
    <submittedName>
        <fullName evidence="4">Amidohydrolase</fullName>
    </submittedName>
</protein>
<keyword evidence="2" id="KW-0464">Manganese</keyword>
<dbReference type="NCBIfam" id="TIGR01891">
    <property type="entry name" value="amidohydrolases"/>
    <property type="match status" value="1"/>
</dbReference>
<dbReference type="Pfam" id="PF01546">
    <property type="entry name" value="Peptidase_M20"/>
    <property type="match status" value="1"/>
</dbReference>
<evidence type="ECO:0000313" key="4">
    <source>
        <dbReference type="EMBL" id="RNJ41087.1"/>
    </source>
</evidence>
<dbReference type="Gene3D" id="3.30.70.360">
    <property type="match status" value="1"/>
</dbReference>
<dbReference type="InterPro" id="IPR011650">
    <property type="entry name" value="Peptidase_M20_dimer"/>
</dbReference>
<dbReference type="Gene3D" id="3.40.630.10">
    <property type="entry name" value="Zn peptidases"/>
    <property type="match status" value="1"/>
</dbReference>
<keyword evidence="1 4" id="KW-0378">Hydrolase</keyword>
<dbReference type="SUPFAM" id="SSF53187">
    <property type="entry name" value="Zn-dependent exopeptidases"/>
    <property type="match status" value="1"/>
</dbReference>
<dbReference type="PANTHER" id="PTHR11014:SF63">
    <property type="entry name" value="METALLOPEPTIDASE, PUTATIVE (AFU_ORTHOLOGUE AFUA_6G09600)-RELATED"/>
    <property type="match status" value="1"/>
</dbReference>
<evidence type="ECO:0000256" key="1">
    <source>
        <dbReference type="ARBA" id="ARBA00022801"/>
    </source>
</evidence>
<feature type="domain" description="Peptidase M20 dimerisation" evidence="3">
    <location>
        <begin position="192"/>
        <end position="286"/>
    </location>
</feature>
<feature type="binding site" evidence="2">
    <location>
        <position position="114"/>
    </location>
    <ligand>
        <name>Mn(2+)</name>
        <dbReference type="ChEBI" id="CHEBI:29035"/>
        <label>2</label>
    </ligand>
</feature>
<gene>
    <name evidence="4" type="ORF">DNR46_36195</name>
</gene>
<dbReference type="PIRSF" id="PIRSF005962">
    <property type="entry name" value="Pept_M20D_amidohydro"/>
    <property type="match status" value="1"/>
</dbReference>
<dbReference type="EMBL" id="QKOD01000027">
    <property type="protein sequence ID" value="RNJ41087.1"/>
    <property type="molecule type" value="Genomic_DNA"/>
</dbReference>
<evidence type="ECO:0000256" key="2">
    <source>
        <dbReference type="PIRSR" id="PIRSR005962-1"/>
    </source>
</evidence>
<dbReference type="Pfam" id="PF07687">
    <property type="entry name" value="M20_dimer"/>
    <property type="match status" value="1"/>
</dbReference>
<dbReference type="AlphaFoldDB" id="A0A3M9WYV0"/>
<evidence type="ECO:0000259" key="3">
    <source>
        <dbReference type="Pfam" id="PF07687"/>
    </source>
</evidence>
<feature type="binding site" evidence="2">
    <location>
        <position position="148"/>
    </location>
    <ligand>
        <name>Mn(2+)</name>
        <dbReference type="ChEBI" id="CHEBI:29035"/>
        <label>2</label>
    </ligand>
</feature>
<feature type="binding site" evidence="2">
    <location>
        <position position="112"/>
    </location>
    <ligand>
        <name>Mn(2+)</name>
        <dbReference type="ChEBI" id="CHEBI:29035"/>
        <label>2</label>
    </ligand>
</feature>
<proteinExistence type="predicted"/>